<evidence type="ECO:0000313" key="8">
    <source>
        <dbReference type="WBParaSite" id="PTRK_0000576600.1"/>
    </source>
</evidence>
<dbReference type="PANTHER" id="PTHR10459">
    <property type="entry name" value="DNA LIGASE"/>
    <property type="match status" value="1"/>
</dbReference>
<reference evidence="8" key="1">
    <citation type="submission" date="2017-02" db="UniProtKB">
        <authorList>
            <consortium name="WormBaseParasite"/>
        </authorList>
    </citation>
    <scope>IDENTIFICATION</scope>
</reference>
<keyword evidence="2" id="KW-0328">Glycosyltransferase</keyword>
<dbReference type="GO" id="GO:0003950">
    <property type="term" value="F:NAD+ poly-ADP-ribosyltransferase activity"/>
    <property type="evidence" value="ECO:0007669"/>
    <property type="project" value="UniProtKB-EC"/>
</dbReference>
<name>A0A0N4ZDW0_PARTI</name>
<dbReference type="STRING" id="131310.A0A0N4ZDW0"/>
<dbReference type="GO" id="GO:0006302">
    <property type="term" value="P:double-strand break repair"/>
    <property type="evidence" value="ECO:0007669"/>
    <property type="project" value="TreeGrafter"/>
</dbReference>
<organism evidence="7 8">
    <name type="scientific">Parastrongyloides trichosuri</name>
    <name type="common">Possum-specific nematode worm</name>
    <dbReference type="NCBI Taxonomy" id="131310"/>
    <lineage>
        <taxon>Eukaryota</taxon>
        <taxon>Metazoa</taxon>
        <taxon>Ecdysozoa</taxon>
        <taxon>Nematoda</taxon>
        <taxon>Chromadorea</taxon>
        <taxon>Rhabditida</taxon>
        <taxon>Tylenchina</taxon>
        <taxon>Panagrolaimomorpha</taxon>
        <taxon>Strongyloidoidea</taxon>
        <taxon>Strongyloididae</taxon>
        <taxon>Parastrongyloides</taxon>
    </lineage>
</organism>
<feature type="domain" description="PARP catalytic" evidence="6">
    <location>
        <begin position="46"/>
        <end position="116"/>
    </location>
</feature>
<evidence type="ECO:0000256" key="3">
    <source>
        <dbReference type="ARBA" id="ARBA00022679"/>
    </source>
</evidence>
<protein>
    <recommendedName>
        <fullName evidence="1">NAD(+) ADP-ribosyltransferase</fullName>
        <ecNumber evidence="1">2.4.2.30</ecNumber>
    </recommendedName>
</protein>
<evidence type="ECO:0000256" key="4">
    <source>
        <dbReference type="ARBA" id="ARBA00023027"/>
    </source>
</evidence>
<dbReference type="WBParaSite" id="PTRK_0000576600.1">
    <property type="protein sequence ID" value="PTRK_0000576600.1"/>
    <property type="gene ID" value="PTRK_0000576600"/>
</dbReference>
<keyword evidence="7" id="KW-1185">Reference proteome</keyword>
<dbReference type="PANTHER" id="PTHR10459:SF60">
    <property type="entry name" value="POLY [ADP-RIBOSE] POLYMERASE 2"/>
    <property type="match status" value="1"/>
</dbReference>
<keyword evidence="3" id="KW-0808">Transferase</keyword>
<dbReference type="Proteomes" id="UP000038045">
    <property type="component" value="Unplaced"/>
</dbReference>
<dbReference type="InterPro" id="IPR050800">
    <property type="entry name" value="ARTD/PARP"/>
</dbReference>
<dbReference type="AlphaFoldDB" id="A0A0N4ZDW0"/>
<sequence length="116" mass="14067">MKKPAIINCCEELKKEIELLYTLWNIEATINTMNLNKPKQKIIDKHPMDDFYDKMKCKLIHLDEENKMRKTIGDVLRDTKCPTHTWYKYEVMSVFEIERLTKQDKFFEKIPNRKLL</sequence>
<evidence type="ECO:0000256" key="2">
    <source>
        <dbReference type="ARBA" id="ARBA00022676"/>
    </source>
</evidence>
<dbReference type="PROSITE" id="PS51059">
    <property type="entry name" value="PARP_CATALYTIC"/>
    <property type="match status" value="1"/>
</dbReference>
<comment type="catalytic activity">
    <reaction evidence="5">
        <text>NAD(+) + (ADP-D-ribosyl)n-acceptor = nicotinamide + (ADP-D-ribosyl)n+1-acceptor + H(+).</text>
        <dbReference type="EC" id="2.4.2.30"/>
    </reaction>
</comment>
<proteinExistence type="predicted"/>
<dbReference type="GO" id="GO:0070212">
    <property type="term" value="P:protein poly-ADP-ribosylation"/>
    <property type="evidence" value="ECO:0007669"/>
    <property type="project" value="TreeGrafter"/>
</dbReference>
<evidence type="ECO:0000256" key="1">
    <source>
        <dbReference type="ARBA" id="ARBA00012020"/>
    </source>
</evidence>
<keyword evidence="4" id="KW-0520">NAD</keyword>
<evidence type="ECO:0000259" key="6">
    <source>
        <dbReference type="PROSITE" id="PS51059"/>
    </source>
</evidence>
<evidence type="ECO:0000256" key="5">
    <source>
        <dbReference type="ARBA" id="ARBA00033987"/>
    </source>
</evidence>
<evidence type="ECO:0000313" key="7">
    <source>
        <dbReference type="Proteomes" id="UP000038045"/>
    </source>
</evidence>
<dbReference type="InterPro" id="IPR012317">
    <property type="entry name" value="Poly(ADP-ribose)pol_cat_dom"/>
</dbReference>
<dbReference type="GO" id="GO:1990404">
    <property type="term" value="F:NAD+-protein mono-ADP-ribosyltransferase activity"/>
    <property type="evidence" value="ECO:0007669"/>
    <property type="project" value="TreeGrafter"/>
</dbReference>
<dbReference type="GO" id="GO:0005730">
    <property type="term" value="C:nucleolus"/>
    <property type="evidence" value="ECO:0007669"/>
    <property type="project" value="TreeGrafter"/>
</dbReference>
<accession>A0A0N4ZDW0</accession>
<dbReference type="EC" id="2.4.2.30" evidence="1"/>
<dbReference type="Gene3D" id="3.90.228.10">
    <property type="match status" value="1"/>
</dbReference>
<dbReference type="SUPFAM" id="SSF56399">
    <property type="entry name" value="ADP-ribosylation"/>
    <property type="match status" value="1"/>
</dbReference>